<keyword evidence="4" id="KW-1185">Reference proteome</keyword>
<evidence type="ECO:0000313" key="3">
    <source>
        <dbReference type="EMBL" id="MBO3084959.1"/>
    </source>
</evidence>
<organism evidence="3 4">
    <name type="scientific">Cellulomonas fengjieae</name>
    <dbReference type="NCBI Taxonomy" id="2819978"/>
    <lineage>
        <taxon>Bacteria</taxon>
        <taxon>Bacillati</taxon>
        <taxon>Actinomycetota</taxon>
        <taxon>Actinomycetes</taxon>
        <taxon>Micrococcales</taxon>
        <taxon>Cellulomonadaceae</taxon>
        <taxon>Cellulomonas</taxon>
    </lineage>
</organism>
<feature type="region of interest" description="Disordered" evidence="1">
    <location>
        <begin position="289"/>
        <end position="331"/>
    </location>
</feature>
<evidence type="ECO:0000313" key="4">
    <source>
        <dbReference type="Proteomes" id="UP000678317"/>
    </source>
</evidence>
<dbReference type="EMBL" id="JAGFBM010000004">
    <property type="protein sequence ID" value="MBO3084959.1"/>
    <property type="molecule type" value="Genomic_DNA"/>
</dbReference>
<comment type="caution">
    <text evidence="3">The sequence shown here is derived from an EMBL/GenBank/DDBJ whole genome shotgun (WGS) entry which is preliminary data.</text>
</comment>
<feature type="domain" description="DUF222" evidence="2">
    <location>
        <begin position="21"/>
        <end position="258"/>
    </location>
</feature>
<dbReference type="Pfam" id="PF02720">
    <property type="entry name" value="DUF222"/>
    <property type="match status" value="1"/>
</dbReference>
<name>A0ABS3SHJ5_9CELL</name>
<dbReference type="InterPro" id="IPR003870">
    <property type="entry name" value="DUF222"/>
</dbReference>
<sequence>MSDPTVPGARLEGGVAVRVVGEALALAGRLSAIAAWVVPVVEADGWWAVDGARSITTWVAAQGRLSHGQAGRVVALGRAFRDDLPVTARDVVAGVVALEAAHAIAAAANTPVRRAALGASAPQCGEEFLVAQARSLPVAQFRVLARRWAAAADPAADERGYAQAVDREFLELSQTVEGCHLAGFLTSEHGHALAAALHALGGRSADQAGQPASRRRAGALVNLTRLVLDRDLTGATGTHRPHLTAVVDYPTLHRALDRAPGAPATPIPPAEEGGTAARDATAPEATVGDAIPADAGLPHPADDQSASGANGAALPTPRPAPTRDRAPGPVVQPDRFAVADLVGTGPIPDTVLARLACDSAITRVVFGAASQILNVGRTERTYTGPKRTAIIARDQHCQYPTCDAPPALSEIHHTHHWHRDHGTTDTHTGILLCWHHHTTVHDRSIEITRHPHGHWTFTDRHGHPLRT</sequence>
<evidence type="ECO:0000259" key="2">
    <source>
        <dbReference type="Pfam" id="PF02720"/>
    </source>
</evidence>
<reference evidence="3 4" key="1">
    <citation type="submission" date="2021-03" db="EMBL/GenBank/DDBJ databases">
        <title>novel species in genus Cellulomonas.</title>
        <authorList>
            <person name="Zhang G."/>
        </authorList>
    </citation>
    <scope>NUCLEOTIDE SEQUENCE [LARGE SCALE GENOMIC DNA]</scope>
    <source>
        <strain evidence="4">zg-ZUI188</strain>
    </source>
</reference>
<protein>
    <submittedName>
        <fullName evidence="3">DUF222 domain-containing protein</fullName>
    </submittedName>
</protein>
<dbReference type="RefSeq" id="WP_208289541.1">
    <property type="nucleotide sequence ID" value="NZ_JAGFBM010000004.1"/>
</dbReference>
<feature type="region of interest" description="Disordered" evidence="1">
    <location>
        <begin position="257"/>
        <end position="277"/>
    </location>
</feature>
<accession>A0ABS3SHJ5</accession>
<proteinExistence type="predicted"/>
<dbReference type="Proteomes" id="UP000678317">
    <property type="component" value="Unassembled WGS sequence"/>
</dbReference>
<gene>
    <name evidence="3" type="ORF">J4035_09930</name>
</gene>
<evidence type="ECO:0000256" key="1">
    <source>
        <dbReference type="SAM" id="MobiDB-lite"/>
    </source>
</evidence>